<organism evidence="1 2">
    <name type="scientific">Brevundimonas abyssalis TAR-001</name>
    <dbReference type="NCBI Taxonomy" id="1391729"/>
    <lineage>
        <taxon>Bacteria</taxon>
        <taxon>Pseudomonadati</taxon>
        <taxon>Pseudomonadota</taxon>
        <taxon>Alphaproteobacteria</taxon>
        <taxon>Caulobacterales</taxon>
        <taxon>Caulobacteraceae</taxon>
        <taxon>Brevundimonas</taxon>
    </lineage>
</organism>
<gene>
    <name evidence="1" type="ORF">MBEBAB_0656</name>
</gene>
<proteinExistence type="predicted"/>
<dbReference type="Gene3D" id="2.30.30.110">
    <property type="match status" value="1"/>
</dbReference>
<accession>A0A8E0KIL2</accession>
<evidence type="ECO:0000313" key="2">
    <source>
        <dbReference type="Proteomes" id="UP000016569"/>
    </source>
</evidence>
<reference evidence="2" key="1">
    <citation type="journal article" date="2013" name="Genome Announc.">
        <title>Draft Genome Sequence of the Dimorphic Prosthecate Bacterium Brevundimonas abyssalis TAR-001T.</title>
        <authorList>
            <person name="Tsubouchi T."/>
            <person name="Nishi S."/>
            <person name="Usui K."/>
            <person name="Shimane Y."/>
            <person name="Takaki Y."/>
            <person name="Maruyama T."/>
            <person name="Hatada Y."/>
        </authorList>
    </citation>
    <scope>NUCLEOTIDE SEQUENCE [LARGE SCALE GENOMIC DNA]</scope>
    <source>
        <strain evidence="2">TAR-001</strain>
    </source>
</reference>
<protein>
    <recommendedName>
        <fullName evidence="3">Cytotoxic protein CcdB</fullName>
    </recommendedName>
</protein>
<comment type="caution">
    <text evidence="1">The sequence shown here is derived from an EMBL/GenBank/DDBJ whole genome shotgun (WGS) entry which is preliminary data.</text>
</comment>
<dbReference type="InterPro" id="IPR011067">
    <property type="entry name" value="Plasmid_toxin/cell-grow_inhib"/>
</dbReference>
<evidence type="ECO:0000313" key="1">
    <source>
        <dbReference type="EMBL" id="GAD58406.1"/>
    </source>
</evidence>
<dbReference type="Proteomes" id="UP000016569">
    <property type="component" value="Unassembled WGS sequence"/>
</dbReference>
<dbReference type="EMBL" id="BATC01000007">
    <property type="protein sequence ID" value="GAD58406.1"/>
    <property type="molecule type" value="Genomic_DNA"/>
</dbReference>
<keyword evidence="2" id="KW-1185">Reference proteome</keyword>
<sequence length="57" mass="6478">MEASNFDVPVEWNSEAFNVSVIGLAAIRSIHLRDCVGNLLDHEFDIRRALDRLFTGF</sequence>
<dbReference type="AlphaFoldDB" id="A0A8E0KIL2"/>
<evidence type="ECO:0008006" key="3">
    <source>
        <dbReference type="Google" id="ProtNLM"/>
    </source>
</evidence>
<dbReference type="SUPFAM" id="SSF50118">
    <property type="entry name" value="Cell growth inhibitor/plasmid maintenance toxic component"/>
    <property type="match status" value="1"/>
</dbReference>
<name>A0A8E0KIL2_9CAUL</name>